<dbReference type="InterPro" id="IPR002423">
    <property type="entry name" value="Cpn60/GroEL/TCP-1"/>
</dbReference>
<dbReference type="SUPFAM" id="SSF48592">
    <property type="entry name" value="GroEL equatorial domain-like"/>
    <property type="match status" value="1"/>
</dbReference>
<evidence type="ECO:0000313" key="1">
    <source>
        <dbReference type="EMBL" id="KAK6166130.1"/>
    </source>
</evidence>
<comment type="caution">
    <text evidence="1">The sequence shown here is derived from an EMBL/GenBank/DDBJ whole genome shotgun (WGS) entry which is preliminary data.</text>
</comment>
<dbReference type="AlphaFoldDB" id="A0AAN8J415"/>
<dbReference type="GO" id="GO:0051131">
    <property type="term" value="P:chaperone-mediated protein complex assembly"/>
    <property type="evidence" value="ECO:0007669"/>
    <property type="project" value="InterPro"/>
</dbReference>
<dbReference type="Pfam" id="PF00118">
    <property type="entry name" value="Cpn60_TCP1"/>
    <property type="match status" value="1"/>
</dbReference>
<dbReference type="EMBL" id="JAZGQO010000021">
    <property type="protein sequence ID" value="KAK6166130.1"/>
    <property type="molecule type" value="Genomic_DNA"/>
</dbReference>
<gene>
    <name evidence="1" type="ORF">SNE40_022895</name>
</gene>
<dbReference type="PANTHER" id="PTHR46883:SF1">
    <property type="entry name" value="BARDET-BIEDL SYNDROME 12 PROTEIN"/>
    <property type="match status" value="1"/>
</dbReference>
<dbReference type="GO" id="GO:0005524">
    <property type="term" value="F:ATP binding"/>
    <property type="evidence" value="ECO:0007669"/>
    <property type="project" value="InterPro"/>
</dbReference>
<dbReference type="InterPro" id="IPR042984">
    <property type="entry name" value="BBS12"/>
</dbReference>
<organism evidence="1 2">
    <name type="scientific">Patella caerulea</name>
    <name type="common">Rayed Mediterranean limpet</name>
    <dbReference type="NCBI Taxonomy" id="87958"/>
    <lineage>
        <taxon>Eukaryota</taxon>
        <taxon>Metazoa</taxon>
        <taxon>Spiralia</taxon>
        <taxon>Lophotrochozoa</taxon>
        <taxon>Mollusca</taxon>
        <taxon>Gastropoda</taxon>
        <taxon>Patellogastropoda</taxon>
        <taxon>Patelloidea</taxon>
        <taxon>Patellidae</taxon>
        <taxon>Patella</taxon>
    </lineage>
</organism>
<accession>A0AAN8J415</accession>
<dbReference type="PANTHER" id="PTHR46883">
    <property type="entry name" value="BARDET-BIEDL SYNDROME 12 PROTEIN"/>
    <property type="match status" value="1"/>
</dbReference>
<name>A0AAN8J415_PATCE</name>
<protein>
    <submittedName>
        <fullName evidence="1">Uncharacterized protein</fullName>
    </submittedName>
</protein>
<dbReference type="GO" id="GO:0045494">
    <property type="term" value="P:photoreceptor cell maintenance"/>
    <property type="evidence" value="ECO:0007669"/>
    <property type="project" value="TreeGrafter"/>
</dbReference>
<reference evidence="1 2" key="1">
    <citation type="submission" date="2024-01" db="EMBL/GenBank/DDBJ databases">
        <title>The genome of the rayed Mediterranean limpet Patella caerulea (Linnaeus, 1758).</title>
        <authorList>
            <person name="Anh-Thu Weber A."/>
            <person name="Halstead-Nussloch G."/>
        </authorList>
    </citation>
    <scope>NUCLEOTIDE SEQUENCE [LARGE SCALE GENOMIC DNA]</scope>
    <source>
        <strain evidence="1">AATW-2023a</strain>
        <tissue evidence="1">Whole specimen</tissue>
    </source>
</reference>
<dbReference type="Proteomes" id="UP001347796">
    <property type="component" value="Unassembled WGS sequence"/>
</dbReference>
<evidence type="ECO:0000313" key="2">
    <source>
        <dbReference type="Proteomes" id="UP001347796"/>
    </source>
</evidence>
<proteinExistence type="predicted"/>
<dbReference type="InterPro" id="IPR027413">
    <property type="entry name" value="GROEL-like_equatorial_sf"/>
</dbReference>
<keyword evidence="2" id="KW-1185">Reference proteome</keyword>
<dbReference type="Gene3D" id="1.10.560.10">
    <property type="entry name" value="GroEL-like equatorial domain"/>
    <property type="match status" value="1"/>
</dbReference>
<sequence>MSNLEVSLGAKAKDNLGLNGVKCIIDGNDVVYAKDWAVFLHNIQVQDGMSEIIVNICEDFHKQYGCGSKTMLAMVYLLSNSAHNLIQQNVPLYCVIKLMREAIHDCIEHINTTTMPFNFINSFSNLKVDSMNRDNPFVTPKEATTKKDNSVAVKEDSICVTLNGKAINKKESKFLIKDTFAIQEDGDCNVSSDFLDVPLQFTTPTELMQNVQNERSGIKKFNGNEDIVNCKPVLLEMKTTKSHEELISENEDISWFFENSTDPLTSETSFDILETHIEKMRKISFDKNDGNFSMMTSSGKREYDSDFEDCFDDDDDDDEVEVKEDGEEEFDSCFYSAPESDVFTKCEVLQIHNISKSDKTFQIGALDASLKNSQGDQSMIKRDDSIGNHLETNKLELFEEYKTTRNCSLENHDKVDNPYMEAERNSSKTSSDMKHIDKLLNGLSLRQPSSLKSAKTMLNSSRHFKTNGHLSLNYQPDVHTEYDLKEESNQIDRLLSNLSIQKPTSLNSSQILNSSYHFKAFKSNKKFESKNILDKHQNLIEGNDFQTNFSGILEKQPCCLESVQSTPSANEYKDTRAGLCIEALGRGLSRGSNMMKYAVDCLKKQIAEDYKKFHTRLLNSCLLIGPNPDYTRLVNGLVLPCTTDDILLMKNNHPVRSLLLNGDLVYNQHHKGYKQNLKGIITTETVSKISPKDQWISETISVLNKLSVNFLFVKGKSDVKLKDALQTQNIVILDSIPYKALEILSFTTLAIPLVYIHEAFEGNVCININVLPYNESYLNSRHHSTTQCQVTCPSYPVQTLVICHPCQLGCEVREQEFWACINRLCGAMNDSKVLPGGGRTEEKCYQFLQTRVKKAYEDIGDKLDEMALFKPVVFEEISNVFKEYFQTVQHNQNMCSSSCHGDNPHNICISTPEIKGGIDSTNINFTDTFQSRDICHKNQKGYRIEPTNFLSVESSRPIENCVTNCVFDNFTCKVNCWKKVVETIVDSIRSDAIIKTGAKKENCDKFPSHQIHSINKTVL</sequence>